<dbReference type="Gene3D" id="3.40.50.300">
    <property type="entry name" value="P-loop containing nucleotide triphosphate hydrolases"/>
    <property type="match status" value="1"/>
</dbReference>
<organism evidence="5 6">
    <name type="scientific">Thermithiobacillus plumbiphilus</name>
    <dbReference type="NCBI Taxonomy" id="1729899"/>
    <lineage>
        <taxon>Bacteria</taxon>
        <taxon>Pseudomonadati</taxon>
        <taxon>Pseudomonadota</taxon>
        <taxon>Acidithiobacillia</taxon>
        <taxon>Acidithiobacillales</taxon>
        <taxon>Thermithiobacillaceae</taxon>
        <taxon>Thermithiobacillus</taxon>
    </lineage>
</organism>
<dbReference type="PANTHER" id="PTHR30258">
    <property type="entry name" value="TYPE II SECRETION SYSTEM PROTEIN GSPE-RELATED"/>
    <property type="match status" value="1"/>
</dbReference>
<evidence type="ECO:0000259" key="4">
    <source>
        <dbReference type="PROSITE" id="PS00662"/>
    </source>
</evidence>
<protein>
    <submittedName>
        <fullName evidence="5">GspE/PulE family protein</fullName>
    </submittedName>
</protein>
<dbReference type="Gene3D" id="3.30.450.90">
    <property type="match status" value="1"/>
</dbReference>
<dbReference type="InterPro" id="IPR001482">
    <property type="entry name" value="T2SS/T4SS_dom"/>
</dbReference>
<dbReference type="SUPFAM" id="SSF160246">
    <property type="entry name" value="EspE N-terminal domain-like"/>
    <property type="match status" value="1"/>
</dbReference>
<evidence type="ECO:0000256" key="3">
    <source>
        <dbReference type="ARBA" id="ARBA00022840"/>
    </source>
</evidence>
<dbReference type="Proteomes" id="UP001446205">
    <property type="component" value="Unassembled WGS sequence"/>
</dbReference>
<dbReference type="InterPro" id="IPR037257">
    <property type="entry name" value="T2SS_E_N_sf"/>
</dbReference>
<dbReference type="Gene3D" id="3.30.300.160">
    <property type="entry name" value="Type II secretion system, protein E, N-terminal domain"/>
    <property type="match status" value="1"/>
</dbReference>
<evidence type="ECO:0000256" key="1">
    <source>
        <dbReference type="ARBA" id="ARBA00006611"/>
    </source>
</evidence>
<accession>A0ABU9D656</accession>
<proteinExistence type="inferred from homology"/>
<dbReference type="InterPro" id="IPR003593">
    <property type="entry name" value="AAA+_ATPase"/>
</dbReference>
<sequence>MAARLKKIRLGDLLVQNAVISPIQLEQALSLQKASGHKLGRVLVESGTLAESTLLNFLATQLNIPFIDLAQFRIDAALVRRLPETFARRFRALPLQDQGGAILVGLSDPTDIYAQDELSRLLGKPVEPAVISEASLLELLPRFYKGTSQAAGFAEELKQDLAASTPDELLTESSVEDAPVVRFLNALLKDAVRMKASDVHIEPDAKLLRVRFRVDGVMHEQVTGEARIGASVTSKLKLMANLDIAERRLPQDGRFNISIEGRAYDIRMSTLPVRFGESIVLRLLDQSSARRRFHELGMAPDVEAVLEHLVRQPHGLLLVTGPTGSGKTTTLYAGLNEINSVEKKIITVEDPVEYQLELVNQVQVNARIGLDFALVLRSVLRQDPDVVMVGEIRDLETAQIALRAALTGHLVLSTLHTNDAASSLTRLVDLGLEPFVVGSSAIGVMAQRLVRRICPQCKTEDTEVSEAARAQFAGQLGKTPGELRFHKGRGCLACNNTGYQGRQGIHELIRVDATVRAALEAGNRQAIVDAALKQPQYRPLRIAALRLASEGVTSLAEVARVTAEMDH</sequence>
<evidence type="ECO:0000313" key="5">
    <source>
        <dbReference type="EMBL" id="MEK8089029.1"/>
    </source>
</evidence>
<dbReference type="CDD" id="cd01129">
    <property type="entry name" value="PulE-GspE-like"/>
    <property type="match status" value="1"/>
</dbReference>
<name>A0ABU9D656_9PROT</name>
<keyword evidence="2" id="KW-0547">Nucleotide-binding</keyword>
<dbReference type="PANTHER" id="PTHR30258:SF29">
    <property type="entry name" value="MSHA PILUS ASSEMBLY ATPASE MSHE"/>
    <property type="match status" value="1"/>
</dbReference>
<gene>
    <name evidence="5" type="ORF">WOB96_04560</name>
</gene>
<comment type="caution">
    <text evidence="5">The sequence shown here is derived from an EMBL/GenBank/DDBJ whole genome shotgun (WGS) entry which is preliminary data.</text>
</comment>
<reference evidence="5 6" key="1">
    <citation type="submission" date="2024-04" db="EMBL/GenBank/DDBJ databases">
        <authorList>
            <person name="Abashina T."/>
            <person name="Shaikin A."/>
        </authorList>
    </citation>
    <scope>NUCLEOTIDE SEQUENCE [LARGE SCALE GENOMIC DNA]</scope>
    <source>
        <strain evidence="5 6">AAFK</strain>
    </source>
</reference>
<dbReference type="InterPro" id="IPR027417">
    <property type="entry name" value="P-loop_NTPase"/>
</dbReference>
<feature type="domain" description="Bacterial type II secretion system protein E" evidence="4">
    <location>
        <begin position="380"/>
        <end position="394"/>
    </location>
</feature>
<comment type="similarity">
    <text evidence="1">Belongs to the GSP E family.</text>
</comment>
<dbReference type="InterPro" id="IPR007831">
    <property type="entry name" value="T2SS_GspE_N"/>
</dbReference>
<evidence type="ECO:0000256" key="2">
    <source>
        <dbReference type="ARBA" id="ARBA00022741"/>
    </source>
</evidence>
<dbReference type="Pfam" id="PF00437">
    <property type="entry name" value="T2SSE"/>
    <property type="match status" value="1"/>
</dbReference>
<dbReference type="SUPFAM" id="SSF52540">
    <property type="entry name" value="P-loop containing nucleoside triphosphate hydrolases"/>
    <property type="match status" value="1"/>
</dbReference>
<dbReference type="EMBL" id="JBBPCO010000003">
    <property type="protein sequence ID" value="MEK8089029.1"/>
    <property type="molecule type" value="Genomic_DNA"/>
</dbReference>
<dbReference type="PROSITE" id="PS00662">
    <property type="entry name" value="T2SP_E"/>
    <property type="match status" value="1"/>
</dbReference>
<dbReference type="Pfam" id="PF05157">
    <property type="entry name" value="MshEN"/>
    <property type="match status" value="1"/>
</dbReference>
<dbReference type="SMART" id="SM00382">
    <property type="entry name" value="AAA"/>
    <property type="match status" value="1"/>
</dbReference>
<dbReference type="RefSeq" id="WP_341370095.1">
    <property type="nucleotide sequence ID" value="NZ_JBBPCO010000003.1"/>
</dbReference>
<keyword evidence="3" id="KW-0067">ATP-binding</keyword>
<evidence type="ECO:0000313" key="6">
    <source>
        <dbReference type="Proteomes" id="UP001446205"/>
    </source>
</evidence>
<keyword evidence="6" id="KW-1185">Reference proteome</keyword>